<keyword evidence="10" id="KW-1185">Reference proteome</keyword>
<keyword evidence="3" id="KW-0813">Transport</keyword>
<evidence type="ECO:0000256" key="5">
    <source>
        <dbReference type="ARBA" id="ARBA00022989"/>
    </source>
</evidence>
<dbReference type="PANTHER" id="PTHR23514">
    <property type="entry name" value="BYPASS OF STOP CODON PROTEIN 6"/>
    <property type="match status" value="1"/>
</dbReference>
<gene>
    <name evidence="9" type="ORF">LO80_08875</name>
</gene>
<feature type="transmembrane region" description="Helical" evidence="7">
    <location>
        <begin position="271"/>
        <end position="292"/>
    </location>
</feature>
<feature type="transmembrane region" description="Helical" evidence="7">
    <location>
        <begin position="102"/>
        <end position="125"/>
    </location>
</feature>
<keyword evidence="5 7" id="KW-1133">Transmembrane helix</keyword>
<dbReference type="SUPFAM" id="SSF103473">
    <property type="entry name" value="MFS general substrate transporter"/>
    <property type="match status" value="1"/>
</dbReference>
<comment type="subcellular location">
    <subcellularLocation>
        <location evidence="1">Endomembrane system</location>
        <topology evidence="1">Multi-pass membrane protein</topology>
    </subcellularLocation>
</comment>
<organism evidence="9 10">
    <name type="scientific">Candidatus Francisella endociliophora</name>
    <dbReference type="NCBI Taxonomy" id="653937"/>
    <lineage>
        <taxon>Bacteria</taxon>
        <taxon>Pseudomonadati</taxon>
        <taxon>Pseudomonadota</taxon>
        <taxon>Gammaproteobacteria</taxon>
        <taxon>Thiotrichales</taxon>
        <taxon>Francisellaceae</taxon>
        <taxon>Francisella</taxon>
    </lineage>
</organism>
<feature type="transmembrane region" description="Helical" evidence="7">
    <location>
        <begin position="131"/>
        <end position="158"/>
    </location>
</feature>
<dbReference type="NCBIfam" id="NF002982">
    <property type="entry name" value="PRK03699.1"/>
    <property type="match status" value="1"/>
</dbReference>
<dbReference type="InterPro" id="IPR036259">
    <property type="entry name" value="MFS_trans_sf"/>
</dbReference>
<feature type="transmembrane region" description="Helical" evidence="7">
    <location>
        <begin position="179"/>
        <end position="202"/>
    </location>
</feature>
<proteinExistence type="inferred from homology"/>
<dbReference type="GO" id="GO:0016020">
    <property type="term" value="C:membrane"/>
    <property type="evidence" value="ECO:0007669"/>
    <property type="project" value="TreeGrafter"/>
</dbReference>
<evidence type="ECO:0000256" key="3">
    <source>
        <dbReference type="ARBA" id="ARBA00022448"/>
    </source>
</evidence>
<dbReference type="eggNOG" id="COG0738">
    <property type="taxonomic scope" value="Bacteria"/>
</dbReference>
<dbReference type="KEGG" id="frf:LO80_08875"/>
<dbReference type="InterPro" id="IPR051788">
    <property type="entry name" value="MFS_Transporter"/>
</dbReference>
<dbReference type="AlphaFoldDB" id="A0A097ER70"/>
<dbReference type="InterPro" id="IPR011701">
    <property type="entry name" value="MFS"/>
</dbReference>
<dbReference type="STRING" id="1547445.LO80_08875"/>
<sequence>MQPLSEYFGDANIGFAFTFINVAMWFAILFIGLLMNKFSIKKLLIVAVIVGIASALITNISPSILTLKILLTCVGITSGLFMAIASYLIVNIYNHHKVRAMNVIFTDFFFSFGGALIPIFSAYLITQHFQWYTIYLILQITAAIILLLTLLTDFSFVAKNKQESLKLHKPGAMFKEWNFSLYCIAFGAFLFLLAQLTMTSYAQSYFQNILGWGAVDANKPLSYFWTAQCVGLFISPLVTRIIPLKYILPTFMLIGLIALSCILYVPDMSIVLKSAVVFGLFNCYIYAGLLAYGTFQIEPTPPTLITTILLFGTTGTALSTTTGAFINKYFGLTSIMHAIMIFYIVSFILVILAVIFSEEKEI</sequence>
<feature type="transmembrane region" description="Helical" evidence="7">
    <location>
        <begin position="246"/>
        <end position="265"/>
    </location>
</feature>
<feature type="transmembrane region" description="Helical" evidence="7">
    <location>
        <begin position="304"/>
        <end position="326"/>
    </location>
</feature>
<protein>
    <submittedName>
        <fullName evidence="9">Transporter</fullName>
    </submittedName>
</protein>
<dbReference type="Pfam" id="PF07690">
    <property type="entry name" value="MFS_1"/>
    <property type="match status" value="1"/>
</dbReference>
<dbReference type="Proteomes" id="UP000029672">
    <property type="component" value="Chromosome"/>
</dbReference>
<evidence type="ECO:0000259" key="8">
    <source>
        <dbReference type="PROSITE" id="PS50850"/>
    </source>
</evidence>
<dbReference type="InterPro" id="IPR020846">
    <property type="entry name" value="MFS_dom"/>
</dbReference>
<dbReference type="EMBL" id="CP009574">
    <property type="protein sequence ID" value="AIT10070.1"/>
    <property type="molecule type" value="Genomic_DNA"/>
</dbReference>
<dbReference type="Gene3D" id="1.20.1250.20">
    <property type="entry name" value="MFS general substrate transporter like domains"/>
    <property type="match status" value="2"/>
</dbReference>
<evidence type="ECO:0000256" key="2">
    <source>
        <dbReference type="ARBA" id="ARBA00008335"/>
    </source>
</evidence>
<evidence type="ECO:0000313" key="10">
    <source>
        <dbReference type="Proteomes" id="UP000029672"/>
    </source>
</evidence>
<evidence type="ECO:0000256" key="4">
    <source>
        <dbReference type="ARBA" id="ARBA00022692"/>
    </source>
</evidence>
<comment type="similarity">
    <text evidence="2">Belongs to the major facilitator superfamily.</text>
</comment>
<feature type="transmembrane region" description="Helical" evidence="7">
    <location>
        <begin position="43"/>
        <end position="61"/>
    </location>
</feature>
<evidence type="ECO:0000256" key="6">
    <source>
        <dbReference type="ARBA" id="ARBA00023136"/>
    </source>
</evidence>
<keyword evidence="4 7" id="KW-0812">Transmembrane</keyword>
<evidence type="ECO:0000256" key="1">
    <source>
        <dbReference type="ARBA" id="ARBA00004127"/>
    </source>
</evidence>
<dbReference type="PROSITE" id="PS50850">
    <property type="entry name" value="MFS"/>
    <property type="match status" value="1"/>
</dbReference>
<feature type="transmembrane region" description="Helical" evidence="7">
    <location>
        <begin position="67"/>
        <end position="90"/>
    </location>
</feature>
<reference evidence="9 10" key="1">
    <citation type="submission" date="2014-10" db="EMBL/GenBank/DDBJ databases">
        <title>Whole genome sequence of Francisella endociliophora strain FSC1006, isolated from a laboratory culture of the marine ciliate Euplotes raikovi.</title>
        <authorList>
            <person name="Granberg M."/>
            <person name="Backman S."/>
            <person name="Lundmark E."/>
            <person name="Nilsson E."/>
            <person name="Karlsson E."/>
            <person name="Thelaus J."/>
            <person name="Ohrman C."/>
            <person name="Larkeryd A."/>
            <person name="Stenberg P."/>
        </authorList>
    </citation>
    <scope>NUCLEOTIDE SEQUENCE [LARGE SCALE GENOMIC DNA]</scope>
    <source>
        <strain evidence="9 10">FSC1006</strain>
    </source>
</reference>
<dbReference type="PANTHER" id="PTHR23514:SF3">
    <property type="entry name" value="BYPASS OF STOP CODON PROTEIN 6"/>
    <property type="match status" value="1"/>
</dbReference>
<feature type="transmembrane region" description="Helical" evidence="7">
    <location>
        <begin position="12"/>
        <end position="36"/>
    </location>
</feature>
<dbReference type="HOGENOM" id="CLU_056916_2_0_6"/>
<feature type="domain" description="Major facilitator superfamily (MFS) profile" evidence="8">
    <location>
        <begin position="1"/>
        <end position="361"/>
    </location>
</feature>
<evidence type="ECO:0000313" key="9">
    <source>
        <dbReference type="EMBL" id="AIT10070.1"/>
    </source>
</evidence>
<feature type="transmembrane region" description="Helical" evidence="7">
    <location>
        <begin position="332"/>
        <end position="356"/>
    </location>
</feature>
<keyword evidence="6 7" id="KW-0472">Membrane</keyword>
<dbReference type="GO" id="GO:0012505">
    <property type="term" value="C:endomembrane system"/>
    <property type="evidence" value="ECO:0007669"/>
    <property type="project" value="UniProtKB-SubCell"/>
</dbReference>
<evidence type="ECO:0000256" key="7">
    <source>
        <dbReference type="SAM" id="Phobius"/>
    </source>
</evidence>
<accession>A0A097ER70</accession>
<name>A0A097ER70_9GAMM</name>
<dbReference type="GO" id="GO:0022857">
    <property type="term" value="F:transmembrane transporter activity"/>
    <property type="evidence" value="ECO:0007669"/>
    <property type="project" value="InterPro"/>
</dbReference>